<dbReference type="GO" id="GO:0003677">
    <property type="term" value="F:DNA binding"/>
    <property type="evidence" value="ECO:0007669"/>
    <property type="project" value="InterPro"/>
</dbReference>
<dbReference type="CDD" id="cd00093">
    <property type="entry name" value="HTH_XRE"/>
    <property type="match status" value="1"/>
</dbReference>
<feature type="domain" description="HTH cro/C1-type" evidence="1">
    <location>
        <begin position="6"/>
        <end position="42"/>
    </location>
</feature>
<dbReference type="SUPFAM" id="SSF47413">
    <property type="entry name" value="lambda repressor-like DNA-binding domains"/>
    <property type="match status" value="1"/>
</dbReference>
<reference evidence="2 3" key="1">
    <citation type="submission" date="2019-04" db="EMBL/GenBank/DDBJ databases">
        <title>Nine Novel Phages from a Plateau Lake in Southwest China Provide Insights into Aeromonas Phage Diversity.</title>
        <authorList>
            <person name="Xiao W."/>
            <person name="Bai M."/>
        </authorList>
    </citation>
    <scope>NUCLEOTIDE SEQUENCE [LARGE SCALE GENOMIC DNA]</scope>
</reference>
<accession>A0A514TUE2</accession>
<protein>
    <recommendedName>
        <fullName evidence="1">HTH cro/C1-type domain-containing protein</fullName>
    </recommendedName>
</protein>
<evidence type="ECO:0000259" key="1">
    <source>
        <dbReference type="PROSITE" id="PS50943"/>
    </source>
</evidence>
<evidence type="ECO:0000313" key="2">
    <source>
        <dbReference type="EMBL" id="QDJ96177.1"/>
    </source>
</evidence>
<dbReference type="Gene3D" id="1.10.260.40">
    <property type="entry name" value="lambda repressor-like DNA-binding domains"/>
    <property type="match status" value="1"/>
</dbReference>
<dbReference type="InterPro" id="IPR001387">
    <property type="entry name" value="Cro/C1-type_HTH"/>
</dbReference>
<evidence type="ECO:0000313" key="3">
    <source>
        <dbReference type="Proteomes" id="UP000316563"/>
    </source>
</evidence>
<dbReference type="EMBL" id="MK804892">
    <property type="protein sequence ID" value="QDJ96177.1"/>
    <property type="molecule type" value="Genomic_DNA"/>
</dbReference>
<name>A0A514TUE2_9CAUD</name>
<dbReference type="PROSITE" id="PS50943">
    <property type="entry name" value="HTH_CROC1"/>
    <property type="match status" value="1"/>
</dbReference>
<gene>
    <name evidence="2" type="ORF">4D05_065</name>
</gene>
<sequence length="58" mass="6355">MTAQQLKQARHQLGLTQQGLADKLGIKLAKLRNWEQGRNAISDEGATAIKWLAAGKVE</sequence>
<dbReference type="Pfam" id="PF13560">
    <property type="entry name" value="HTH_31"/>
    <property type="match status" value="1"/>
</dbReference>
<dbReference type="InterPro" id="IPR010982">
    <property type="entry name" value="Lambda_DNA-bd_dom_sf"/>
</dbReference>
<keyword evidence="3" id="KW-1185">Reference proteome</keyword>
<organism evidence="2 3">
    <name type="scientific">Aeromonas phage 4_D05</name>
    <dbReference type="NCBI Taxonomy" id="2588099"/>
    <lineage>
        <taxon>Viruses</taxon>
        <taxon>Duplodnaviria</taxon>
        <taxon>Heunggongvirae</taxon>
        <taxon>Uroviricota</taxon>
        <taxon>Caudoviricetes</taxon>
        <taxon>Kunmingvirus</taxon>
        <taxon>Kunmingvirus kv4D05</taxon>
    </lineage>
</organism>
<dbReference type="Proteomes" id="UP000316563">
    <property type="component" value="Segment"/>
</dbReference>
<proteinExistence type="predicted"/>